<name>A0A6A5WIV3_9PLEO</name>
<feature type="region of interest" description="Disordered" evidence="1">
    <location>
        <begin position="160"/>
        <end position="196"/>
    </location>
</feature>
<protein>
    <submittedName>
        <fullName evidence="2">Uncharacterized protein</fullName>
    </submittedName>
</protein>
<gene>
    <name evidence="2" type="ORF">P154DRAFT_166011</name>
</gene>
<dbReference type="AlphaFoldDB" id="A0A6A5WIV3"/>
<dbReference type="EMBL" id="ML977582">
    <property type="protein sequence ID" value="KAF2001612.1"/>
    <property type="molecule type" value="Genomic_DNA"/>
</dbReference>
<reference evidence="2" key="1">
    <citation type="journal article" date="2020" name="Stud. Mycol.">
        <title>101 Dothideomycetes genomes: a test case for predicting lifestyles and emergence of pathogens.</title>
        <authorList>
            <person name="Haridas S."/>
            <person name="Albert R."/>
            <person name="Binder M."/>
            <person name="Bloem J."/>
            <person name="Labutti K."/>
            <person name="Salamov A."/>
            <person name="Andreopoulos B."/>
            <person name="Baker S."/>
            <person name="Barry K."/>
            <person name="Bills G."/>
            <person name="Bluhm B."/>
            <person name="Cannon C."/>
            <person name="Castanera R."/>
            <person name="Culley D."/>
            <person name="Daum C."/>
            <person name="Ezra D."/>
            <person name="Gonzalez J."/>
            <person name="Henrissat B."/>
            <person name="Kuo A."/>
            <person name="Liang C."/>
            <person name="Lipzen A."/>
            <person name="Lutzoni F."/>
            <person name="Magnuson J."/>
            <person name="Mondo S."/>
            <person name="Nolan M."/>
            <person name="Ohm R."/>
            <person name="Pangilinan J."/>
            <person name="Park H.-J."/>
            <person name="Ramirez L."/>
            <person name="Alfaro M."/>
            <person name="Sun H."/>
            <person name="Tritt A."/>
            <person name="Yoshinaga Y."/>
            <person name="Zwiers L.-H."/>
            <person name="Turgeon B."/>
            <person name="Goodwin S."/>
            <person name="Spatafora J."/>
            <person name="Crous P."/>
            <person name="Grigoriev I."/>
        </authorList>
    </citation>
    <scope>NUCLEOTIDE SEQUENCE</scope>
    <source>
        <strain evidence="2">CBS 123094</strain>
    </source>
</reference>
<feature type="compositionally biased region" description="Low complexity" evidence="1">
    <location>
        <begin position="168"/>
        <end position="191"/>
    </location>
</feature>
<evidence type="ECO:0000256" key="1">
    <source>
        <dbReference type="SAM" id="MobiDB-lite"/>
    </source>
</evidence>
<accession>A0A6A5WIV3</accession>
<evidence type="ECO:0000313" key="2">
    <source>
        <dbReference type="EMBL" id="KAF2001612.1"/>
    </source>
</evidence>
<dbReference type="Proteomes" id="UP000799779">
    <property type="component" value="Unassembled WGS sequence"/>
</dbReference>
<proteinExistence type="predicted"/>
<keyword evidence="3" id="KW-1185">Reference proteome</keyword>
<sequence length="290" mass="32114">MGNTISTPPNMIFFAAPKTLLPPSSRPEYHHHPLHPKKGARFYILRPYPYSRALLDIERNEEEPGQGKEVGLRGPQVTGYKVADEEAKWAEVFGMLWALCNELRVGRIGDGGEDQGWEGLSDGDKPIAIFYLRGNFGNPACNSVLSVLLERKVMAWGEGGSPKMGENSTWPSWNSPRSSTSSSNGSTSTPRPISPRPLPDKILYSYLHIFEPTHLAQPFSSLLSSFASPPSSILSLMPLNLDETIPMALEADALFQARSWWEGIDNGEEGVGVMRRFEGRLGELWEVCGR</sequence>
<organism evidence="2 3">
    <name type="scientific">Amniculicola lignicola CBS 123094</name>
    <dbReference type="NCBI Taxonomy" id="1392246"/>
    <lineage>
        <taxon>Eukaryota</taxon>
        <taxon>Fungi</taxon>
        <taxon>Dikarya</taxon>
        <taxon>Ascomycota</taxon>
        <taxon>Pezizomycotina</taxon>
        <taxon>Dothideomycetes</taxon>
        <taxon>Pleosporomycetidae</taxon>
        <taxon>Pleosporales</taxon>
        <taxon>Amniculicolaceae</taxon>
        <taxon>Amniculicola</taxon>
    </lineage>
</organism>
<evidence type="ECO:0000313" key="3">
    <source>
        <dbReference type="Proteomes" id="UP000799779"/>
    </source>
</evidence>